<evidence type="ECO:0000313" key="1">
    <source>
        <dbReference type="EMBL" id="MBW2940928.1"/>
    </source>
</evidence>
<dbReference type="Pfam" id="PF05728">
    <property type="entry name" value="UPF0227"/>
    <property type="match status" value="1"/>
</dbReference>
<dbReference type="RefSeq" id="WP_219043190.1">
    <property type="nucleotide sequence ID" value="NZ_JAHWDQ010000002.1"/>
</dbReference>
<reference evidence="1" key="1">
    <citation type="submission" date="2021-07" db="EMBL/GenBank/DDBJ databases">
        <title>Zhongshania sp. CAU 1632 isolated from seawater.</title>
        <authorList>
            <person name="Kim W."/>
        </authorList>
    </citation>
    <scope>NUCLEOTIDE SEQUENCE</scope>
    <source>
        <strain evidence="1">CAU 1632</strain>
    </source>
</reference>
<comment type="caution">
    <text evidence="1">The sequence shown here is derived from an EMBL/GenBank/DDBJ whole genome shotgun (WGS) entry which is preliminary data.</text>
</comment>
<keyword evidence="1" id="KW-0378">Hydrolase</keyword>
<dbReference type="EMBL" id="JAHWDQ010000002">
    <property type="protein sequence ID" value="MBW2940928.1"/>
    <property type="molecule type" value="Genomic_DNA"/>
</dbReference>
<dbReference type="GO" id="GO:0016787">
    <property type="term" value="F:hydrolase activity"/>
    <property type="evidence" value="ECO:0007669"/>
    <property type="project" value="UniProtKB-KW"/>
</dbReference>
<gene>
    <name evidence="1" type="ORF">KXJ70_09085</name>
</gene>
<organism evidence="1 2">
    <name type="scientific">Zhongshania aquimaris</name>
    <dbReference type="NCBI Taxonomy" id="2857107"/>
    <lineage>
        <taxon>Bacteria</taxon>
        <taxon>Pseudomonadati</taxon>
        <taxon>Pseudomonadota</taxon>
        <taxon>Gammaproteobacteria</taxon>
        <taxon>Cellvibrionales</taxon>
        <taxon>Spongiibacteraceae</taxon>
        <taxon>Zhongshania</taxon>
    </lineage>
</organism>
<name>A0ABS6VSB7_9GAMM</name>
<evidence type="ECO:0000313" key="2">
    <source>
        <dbReference type="Proteomes" id="UP001166291"/>
    </source>
</evidence>
<proteinExistence type="predicted"/>
<dbReference type="InterPro" id="IPR008886">
    <property type="entry name" value="UPF0227/Esterase_YqiA"/>
</dbReference>
<protein>
    <submittedName>
        <fullName evidence="1">Alpha/beta fold hydrolase</fullName>
    </submittedName>
</protein>
<dbReference type="Proteomes" id="UP001166291">
    <property type="component" value="Unassembled WGS sequence"/>
</dbReference>
<keyword evidence="2" id="KW-1185">Reference proteome</keyword>
<sequence length="198" mass="22157">MTAGLIYIHGFISSPQSLKAQQLGRYVAEHYPNIHYMVPSLSNTPAEALRELDQLVQDFLQKKTGPLGLVGSSMGGFFATVLAERYRLPAVLVNPAVQPHTFAEHFIGEHHNPYTGVDFSLTQVDIDTLQSLVVKPDTGRYWVMVQEQDETLDYRDAVTFYQGVKMTVEAGGDHSFQNFDRHLEPIVEFLQLSASTAE</sequence>
<dbReference type="PANTHER" id="PTHR35602">
    <property type="entry name" value="ESTERASE YQIA-RELATED"/>
    <property type="match status" value="1"/>
</dbReference>
<accession>A0ABS6VSB7</accession>
<dbReference type="PANTHER" id="PTHR35602:SF3">
    <property type="entry name" value="ESTERASE YQIA"/>
    <property type="match status" value="1"/>
</dbReference>